<feature type="transmembrane region" description="Helical" evidence="1">
    <location>
        <begin position="191"/>
        <end position="214"/>
    </location>
</feature>
<dbReference type="Proteomes" id="UP000829708">
    <property type="component" value="Chromosome"/>
</dbReference>
<feature type="domain" description="Acyltransferase 3" evidence="2">
    <location>
        <begin position="1"/>
        <end position="312"/>
    </location>
</feature>
<evidence type="ECO:0000313" key="4">
    <source>
        <dbReference type="Proteomes" id="UP000829708"/>
    </source>
</evidence>
<feature type="transmembrane region" description="Helical" evidence="1">
    <location>
        <begin position="220"/>
        <end position="244"/>
    </location>
</feature>
<gene>
    <name evidence="3" type="ORF">MUG09_01505</name>
</gene>
<keyword evidence="4" id="KW-1185">Reference proteome</keyword>
<feature type="transmembrane region" description="Helical" evidence="1">
    <location>
        <begin position="253"/>
        <end position="271"/>
    </location>
</feature>
<dbReference type="InterPro" id="IPR002656">
    <property type="entry name" value="Acyl_transf_3_dom"/>
</dbReference>
<feature type="transmembrane region" description="Helical" evidence="1">
    <location>
        <begin position="163"/>
        <end position="179"/>
    </location>
</feature>
<feature type="transmembrane region" description="Helical" evidence="1">
    <location>
        <begin position="294"/>
        <end position="315"/>
    </location>
</feature>
<keyword evidence="1" id="KW-0472">Membrane</keyword>
<evidence type="ECO:0000313" key="3">
    <source>
        <dbReference type="EMBL" id="UOM51448.1"/>
    </source>
</evidence>
<organism evidence="3 4">
    <name type="scientific">Sphaerochaeta associata</name>
    <dbReference type="NCBI Taxonomy" id="1129264"/>
    <lineage>
        <taxon>Bacteria</taxon>
        <taxon>Pseudomonadati</taxon>
        <taxon>Spirochaetota</taxon>
        <taxon>Spirochaetia</taxon>
        <taxon>Spirochaetales</taxon>
        <taxon>Sphaerochaetaceae</taxon>
        <taxon>Sphaerochaeta</taxon>
    </lineage>
</organism>
<keyword evidence="3" id="KW-0808">Transferase</keyword>
<dbReference type="EMBL" id="CP094929">
    <property type="protein sequence ID" value="UOM51448.1"/>
    <property type="molecule type" value="Genomic_DNA"/>
</dbReference>
<evidence type="ECO:0000259" key="2">
    <source>
        <dbReference type="Pfam" id="PF01757"/>
    </source>
</evidence>
<keyword evidence="1" id="KW-1133">Transmembrane helix</keyword>
<feature type="transmembrane region" description="Helical" evidence="1">
    <location>
        <begin position="107"/>
        <end position="128"/>
    </location>
</feature>
<protein>
    <submittedName>
        <fullName evidence="3">Acyltransferase</fullName>
    </submittedName>
</protein>
<proteinExistence type="predicted"/>
<keyword evidence="3" id="KW-0012">Acyltransferase</keyword>
<dbReference type="Pfam" id="PF01757">
    <property type="entry name" value="Acyl_transf_3"/>
    <property type="match status" value="1"/>
</dbReference>
<reference evidence="4" key="1">
    <citation type="journal article" date="2024" name="J Bioinform Genom">
        <title>Complete genome sequence of the type strain bacterium Sphaerochaeta associata GLS2t (VKM B-2742)t.</title>
        <authorList>
            <person name="Troshina O.Y."/>
            <person name="Tepeeva A.N."/>
            <person name="Arzamasceva V.O."/>
            <person name="Whitman W.B."/>
            <person name="Varghese N."/>
            <person name="Shapiro N."/>
            <person name="Woyke T."/>
            <person name="Kripides N.C."/>
            <person name="Vasilenko O.V."/>
        </authorList>
    </citation>
    <scope>NUCLEOTIDE SEQUENCE [LARGE SCALE GENOMIC DNA]</scope>
    <source>
        <strain evidence="4">GLS2T</strain>
    </source>
</reference>
<dbReference type="GO" id="GO:0016746">
    <property type="term" value="F:acyltransferase activity"/>
    <property type="evidence" value="ECO:0007669"/>
    <property type="project" value="UniProtKB-KW"/>
</dbReference>
<feature type="transmembrane region" description="Helical" evidence="1">
    <location>
        <begin position="140"/>
        <end position="157"/>
    </location>
</feature>
<accession>A0ABY4DD94</accession>
<sequence>MLGIIAHHYVVNSGLTSPNSPLWQNVLSGPSLFLLVLGAWGKIGINCFVLITGYFMCQSHITARKFIKLLAEVMFYNIVFYLVFLLSGYEAFSLKALIKALMPITSIAQNFTGTYLVFFLCIPFLNILVHNMTEMQHARLLLLSSFMYIFFGTVKLLPVTMNYVSWYIVLFFIASYIRLYPKKLFDSTRFWGWMTSITVLLSAASVVACAWMGTKIGRNAPFFFVSDSNTFLAVATGLSSFLWFKNLKIRSRFINIVASTCFGVLMIHANSDTMRQWLWRDTLNNVGMYGKPMMVYHAIGSIVGIFTVCCLIDLLRIRFIEKPFLKFWDTCWDGINKSFTSFETKFSTKLKIQG</sequence>
<evidence type="ECO:0000256" key="1">
    <source>
        <dbReference type="SAM" id="Phobius"/>
    </source>
</evidence>
<keyword evidence="1" id="KW-0812">Transmembrane</keyword>
<name>A0ABY4DD94_9SPIR</name>
<feature type="transmembrane region" description="Helical" evidence="1">
    <location>
        <begin position="32"/>
        <end position="57"/>
    </location>
</feature>
<feature type="transmembrane region" description="Helical" evidence="1">
    <location>
        <begin position="69"/>
        <end position="87"/>
    </location>
</feature>